<evidence type="ECO:0000313" key="7">
    <source>
        <dbReference type="EMBL" id="QDV27973.1"/>
    </source>
</evidence>
<evidence type="ECO:0000256" key="3">
    <source>
        <dbReference type="ARBA" id="ARBA00022691"/>
    </source>
</evidence>
<dbReference type="InterPro" id="IPR027391">
    <property type="entry name" value="Nol1_Nop2_Fmu_2"/>
</dbReference>
<dbReference type="InterPro" id="IPR049560">
    <property type="entry name" value="MeTrfase_RsmB-F_NOP2_cat"/>
</dbReference>
<dbReference type="Gene3D" id="2.30.130.60">
    <property type="match status" value="1"/>
</dbReference>
<dbReference type="Pfam" id="PF01189">
    <property type="entry name" value="Methyltr_RsmB-F"/>
    <property type="match status" value="1"/>
</dbReference>
<dbReference type="EMBL" id="CP036298">
    <property type="protein sequence ID" value="QDV27973.1"/>
    <property type="molecule type" value="Genomic_DNA"/>
</dbReference>
<evidence type="ECO:0000313" key="8">
    <source>
        <dbReference type="Proteomes" id="UP000318017"/>
    </source>
</evidence>
<comment type="caution">
    <text evidence="5">Lacks conserved residue(s) required for the propagation of feature annotation.</text>
</comment>
<dbReference type="AlphaFoldDB" id="A0A518GHB2"/>
<name>A0A518GHB2_9BACT</name>
<feature type="binding site" evidence="5">
    <location>
        <position position="182"/>
    </location>
    <ligand>
        <name>S-adenosyl-L-methionine</name>
        <dbReference type="ChEBI" id="CHEBI:59789"/>
    </ligand>
</feature>
<dbReference type="PROSITE" id="PS51686">
    <property type="entry name" value="SAM_MT_RSMB_NOP"/>
    <property type="match status" value="1"/>
</dbReference>
<gene>
    <name evidence="7" type="primary">rsmF</name>
    <name evidence="7" type="ORF">Q31a_63660</name>
</gene>
<evidence type="ECO:0000256" key="2">
    <source>
        <dbReference type="ARBA" id="ARBA00022679"/>
    </source>
</evidence>
<dbReference type="RefSeq" id="WP_145086200.1">
    <property type="nucleotide sequence ID" value="NZ_CP036298.1"/>
</dbReference>
<dbReference type="EC" id="2.1.1.178" evidence="7"/>
<feature type="active site" description="Nucleophile" evidence="5">
    <location>
        <position position="235"/>
    </location>
</feature>
<evidence type="ECO:0000256" key="4">
    <source>
        <dbReference type="ARBA" id="ARBA00022884"/>
    </source>
</evidence>
<evidence type="ECO:0000256" key="5">
    <source>
        <dbReference type="PROSITE-ProRule" id="PRU01023"/>
    </source>
</evidence>
<proteinExistence type="inferred from homology"/>
<evidence type="ECO:0000256" key="1">
    <source>
        <dbReference type="ARBA" id="ARBA00022603"/>
    </source>
</evidence>
<dbReference type="GO" id="GO:0001510">
    <property type="term" value="P:RNA methylation"/>
    <property type="evidence" value="ECO:0007669"/>
    <property type="project" value="InterPro"/>
</dbReference>
<sequence>MSTAKIDWNMVLGPAAEVLGDEQSSHYDALQSALLQHSRRAIRPRPELPPNELPFGTDAVPWWQAGRFLSEDAVRPGGFLNFAAGDYYIQDAGSMLALALCGISPGQKVCDTCASPGGKSTAILEQLAGQGFLISNEVIHSRVALLNMALWRSGYGNQITTSTEVEVLAEYFPEKLDCVLVDAPCSGQSMVARGKQSMASFTPAQISHSAARQQRIFRAAARMVAPGGRMVYSTCTFSYAENEQIIQQFLDEHPGWEPIEPDHLEPWKSPTAAGCYRVWPHRDQCAGGFAAALRRQTLPSDAHLTEISADQLSPPPKRRPRNSWQVVAELPQEVADWFLADLDAPSLSLEFYRVGSQLHLVPAAINEALPSEKPWFEIAVAGTPIAEAQGKRWEPSYASSVLNKQIPMQPAQQIELSDDEAVQYVAGQAVRCTPHRTPPDLHGWCGVIWRGRKLSWGKFTSGVLKNHFPKVARQTNTQVAAGSLGPSPD</sequence>
<dbReference type="InterPro" id="IPR023267">
    <property type="entry name" value="RCMT"/>
</dbReference>
<reference evidence="7 8" key="1">
    <citation type="submission" date="2019-02" db="EMBL/GenBank/DDBJ databases">
        <title>Deep-cultivation of Planctomycetes and their phenomic and genomic characterization uncovers novel biology.</title>
        <authorList>
            <person name="Wiegand S."/>
            <person name="Jogler M."/>
            <person name="Boedeker C."/>
            <person name="Pinto D."/>
            <person name="Vollmers J."/>
            <person name="Rivas-Marin E."/>
            <person name="Kohn T."/>
            <person name="Peeters S.H."/>
            <person name="Heuer A."/>
            <person name="Rast P."/>
            <person name="Oberbeckmann S."/>
            <person name="Bunk B."/>
            <person name="Jeske O."/>
            <person name="Meyerdierks A."/>
            <person name="Storesund J.E."/>
            <person name="Kallscheuer N."/>
            <person name="Luecker S."/>
            <person name="Lage O.M."/>
            <person name="Pohl T."/>
            <person name="Merkel B.J."/>
            <person name="Hornburger P."/>
            <person name="Mueller R.-W."/>
            <person name="Bruemmer F."/>
            <person name="Labrenz M."/>
            <person name="Spormann A.M."/>
            <person name="Op den Camp H."/>
            <person name="Overmann J."/>
            <person name="Amann R."/>
            <person name="Jetten M.S.M."/>
            <person name="Mascher T."/>
            <person name="Medema M.H."/>
            <person name="Devos D.P."/>
            <person name="Kaster A.-K."/>
            <person name="Ovreas L."/>
            <person name="Rohde M."/>
            <person name="Galperin M.Y."/>
            <person name="Jogler C."/>
        </authorList>
    </citation>
    <scope>NUCLEOTIDE SEQUENCE [LARGE SCALE GENOMIC DNA]</scope>
    <source>
        <strain evidence="7 8">Q31a</strain>
    </source>
</reference>
<dbReference type="InterPro" id="IPR001678">
    <property type="entry name" value="MeTrfase_RsmB-F_NOP2_dom"/>
</dbReference>
<dbReference type="PANTHER" id="PTHR22807">
    <property type="entry name" value="NOP2 YEAST -RELATED NOL1/NOP2/FMU SUN DOMAIN-CONTAINING"/>
    <property type="match status" value="1"/>
</dbReference>
<dbReference type="Gene3D" id="3.40.50.150">
    <property type="entry name" value="Vaccinia Virus protein VP39"/>
    <property type="match status" value="1"/>
</dbReference>
<keyword evidence="3 5" id="KW-0949">S-adenosyl-L-methionine</keyword>
<dbReference type="OrthoDB" id="9810297at2"/>
<dbReference type="Pfam" id="PF13636">
    <property type="entry name" value="Methyltranf_PUA"/>
    <property type="match status" value="1"/>
</dbReference>
<dbReference type="InterPro" id="IPR029063">
    <property type="entry name" value="SAM-dependent_MTases_sf"/>
</dbReference>
<feature type="domain" description="SAM-dependent MTase RsmB/NOP-type" evidence="6">
    <location>
        <begin position="1"/>
        <end position="296"/>
    </location>
</feature>
<dbReference type="GO" id="GO:0008173">
    <property type="term" value="F:RNA methyltransferase activity"/>
    <property type="evidence" value="ECO:0007669"/>
    <property type="project" value="InterPro"/>
</dbReference>
<comment type="similarity">
    <text evidence="5">Belongs to the class I-like SAM-binding methyltransferase superfamily. RsmB/NOP family.</text>
</comment>
<dbReference type="GO" id="GO:0003723">
    <property type="term" value="F:RNA binding"/>
    <property type="evidence" value="ECO:0007669"/>
    <property type="project" value="UniProtKB-UniRule"/>
</dbReference>
<dbReference type="PRINTS" id="PR02008">
    <property type="entry name" value="RCMTFAMILY"/>
</dbReference>
<keyword evidence="2 5" id="KW-0808">Transferase</keyword>
<dbReference type="SUPFAM" id="SSF53335">
    <property type="entry name" value="S-adenosyl-L-methionine-dependent methyltransferases"/>
    <property type="match status" value="1"/>
</dbReference>
<protein>
    <submittedName>
        <fullName evidence="7">Ribosomal RNA small subunit methyltransferase F</fullName>
        <ecNumber evidence="7">2.1.1.178</ecNumber>
    </submittedName>
</protein>
<feature type="binding site" evidence="5">
    <location>
        <position position="137"/>
    </location>
    <ligand>
        <name>S-adenosyl-L-methionine</name>
        <dbReference type="ChEBI" id="CHEBI:59789"/>
    </ligand>
</feature>
<keyword evidence="4 5" id="KW-0694">RNA-binding</keyword>
<dbReference type="Proteomes" id="UP000318017">
    <property type="component" value="Chromosome"/>
</dbReference>
<keyword evidence="1 5" id="KW-0489">Methyltransferase</keyword>
<dbReference type="KEGG" id="ahel:Q31a_63660"/>
<accession>A0A518GHB2</accession>
<keyword evidence="8" id="KW-1185">Reference proteome</keyword>
<dbReference type="PANTHER" id="PTHR22807:SF53">
    <property type="entry name" value="RIBOSOMAL RNA SMALL SUBUNIT METHYLTRANSFERASE B-RELATED"/>
    <property type="match status" value="1"/>
</dbReference>
<organism evidence="7 8">
    <name type="scientific">Aureliella helgolandensis</name>
    <dbReference type="NCBI Taxonomy" id="2527968"/>
    <lineage>
        <taxon>Bacteria</taxon>
        <taxon>Pseudomonadati</taxon>
        <taxon>Planctomycetota</taxon>
        <taxon>Planctomycetia</taxon>
        <taxon>Pirellulales</taxon>
        <taxon>Pirellulaceae</taxon>
        <taxon>Aureliella</taxon>
    </lineage>
</organism>
<evidence type="ECO:0000259" key="6">
    <source>
        <dbReference type="PROSITE" id="PS51686"/>
    </source>
</evidence>